<organism evidence="5 6">
    <name type="scientific">Dulcicalothrix desertica PCC 7102</name>
    <dbReference type="NCBI Taxonomy" id="232991"/>
    <lineage>
        <taxon>Bacteria</taxon>
        <taxon>Bacillati</taxon>
        <taxon>Cyanobacteriota</taxon>
        <taxon>Cyanophyceae</taxon>
        <taxon>Nostocales</taxon>
        <taxon>Calotrichaceae</taxon>
        <taxon>Dulcicalothrix</taxon>
    </lineage>
</organism>
<feature type="repeat" description="WD" evidence="3">
    <location>
        <begin position="491"/>
        <end position="532"/>
    </location>
</feature>
<dbReference type="AlphaFoldDB" id="A0A3S1CEQ9"/>
<dbReference type="InterPro" id="IPR015943">
    <property type="entry name" value="WD40/YVTN_repeat-like_dom_sf"/>
</dbReference>
<dbReference type="Pfam" id="PF00400">
    <property type="entry name" value="WD40"/>
    <property type="match status" value="7"/>
</dbReference>
<protein>
    <recommendedName>
        <fullName evidence="4">Protein kinase domain-containing protein</fullName>
    </recommendedName>
</protein>
<dbReference type="InterPro" id="IPR001680">
    <property type="entry name" value="WD40_rpt"/>
</dbReference>
<feature type="repeat" description="WD" evidence="3">
    <location>
        <begin position="449"/>
        <end position="490"/>
    </location>
</feature>
<dbReference type="PANTHER" id="PTHR19879">
    <property type="entry name" value="TRANSCRIPTION INITIATION FACTOR TFIID"/>
    <property type="match status" value="1"/>
</dbReference>
<feature type="repeat" description="WD" evidence="3">
    <location>
        <begin position="533"/>
        <end position="574"/>
    </location>
</feature>
<dbReference type="PROSITE" id="PS00678">
    <property type="entry name" value="WD_REPEATS_1"/>
    <property type="match status" value="1"/>
</dbReference>
<comment type="caution">
    <text evidence="5">The sequence shown here is derived from an EMBL/GenBank/DDBJ whole genome shotgun (WGS) entry which is preliminary data.</text>
</comment>
<dbReference type="OrthoDB" id="494465at2"/>
<dbReference type="PROSITE" id="PS00108">
    <property type="entry name" value="PROTEIN_KINASE_ST"/>
    <property type="match status" value="1"/>
</dbReference>
<feature type="repeat" description="WD" evidence="3">
    <location>
        <begin position="319"/>
        <end position="360"/>
    </location>
</feature>
<dbReference type="Pfam" id="PF00069">
    <property type="entry name" value="Pkinase"/>
    <property type="match status" value="1"/>
</dbReference>
<dbReference type="SUPFAM" id="SSF56112">
    <property type="entry name" value="Protein kinase-like (PK-like)"/>
    <property type="match status" value="1"/>
</dbReference>
<dbReference type="InterPro" id="IPR020472">
    <property type="entry name" value="WD40_PAC1"/>
</dbReference>
<dbReference type="PANTHER" id="PTHR19879:SF9">
    <property type="entry name" value="TRANSCRIPTION INITIATION FACTOR TFIID SUBUNIT 5"/>
    <property type="match status" value="1"/>
</dbReference>
<dbReference type="GO" id="GO:0005524">
    <property type="term" value="F:ATP binding"/>
    <property type="evidence" value="ECO:0007669"/>
    <property type="project" value="InterPro"/>
</dbReference>
<dbReference type="SMART" id="SM00320">
    <property type="entry name" value="WD40"/>
    <property type="match status" value="7"/>
</dbReference>
<evidence type="ECO:0000313" key="5">
    <source>
        <dbReference type="EMBL" id="RUT01315.1"/>
    </source>
</evidence>
<evidence type="ECO:0000256" key="3">
    <source>
        <dbReference type="PROSITE-ProRule" id="PRU00221"/>
    </source>
</evidence>
<reference evidence="5" key="1">
    <citation type="submission" date="2018-12" db="EMBL/GenBank/DDBJ databases">
        <authorList>
            <person name="Will S."/>
            <person name="Neumann-Schaal M."/>
            <person name="Henke P."/>
        </authorList>
    </citation>
    <scope>NUCLEOTIDE SEQUENCE</scope>
    <source>
        <strain evidence="5">PCC 7102</strain>
    </source>
</reference>
<evidence type="ECO:0000313" key="6">
    <source>
        <dbReference type="Proteomes" id="UP000271624"/>
    </source>
</evidence>
<sequence>MDWNRGKSLFGGRYIIESKLGEGGIGITYLARNQTSELRVIKTLKEEVLNNRTWKVHRDKLRQDFRSEGVRLAVCRHPHIVQIENIFDEYELPCIVMEYIEGDDLGKRLREQGILLEKEALLYTQQIGDALTVIHQKGLLHRDIKPRNIIIRAGKAEAVLIDFGISREFIPGVVQRHTVYRTPGFAPPEQYQQLAPRGEYIDVYGLAATLYTLLTGVVPTSADERNRNTPLLPPSHFNPNISTSVDRAIMQAMAMQPQYRPQSVKEWLLLLSSFSSSIDVEDIHLSNTISLLTPPPKIILKSPKPPITPQFTWQCTCTIKGHAGMVHAVAISPDGKFIVSGSGDNNIKLWNLSTGRNIRNFGRWFAGHSDSVWTVAISPDGQILASGGWDNTIKLWFLNTGKNIRTLNTHTNWVNTLAFSPNGKYLASGSSDCSVKLILISTGDVINTFLGHTDAVLSVAFSPDGQCIASSGADCTIKLWQVSTGREIRTLVGHSFFVNSLTFDATGETLISGSSDKTIKFWHGVTGRMLKTFTGHQGAVSSVALSRDMQILASGSWDKTIKLWHVSTETEICTLSGHNNYIRNVAFSPDGRTLVSASDDDTIKIWRNKDWQRM</sequence>
<dbReference type="PROSITE" id="PS50082">
    <property type="entry name" value="WD_REPEATS_2"/>
    <property type="match status" value="7"/>
</dbReference>
<dbReference type="InterPro" id="IPR019775">
    <property type="entry name" value="WD40_repeat_CS"/>
</dbReference>
<dbReference type="InterPro" id="IPR008271">
    <property type="entry name" value="Ser/Thr_kinase_AS"/>
</dbReference>
<dbReference type="InterPro" id="IPR000719">
    <property type="entry name" value="Prot_kinase_dom"/>
</dbReference>
<feature type="domain" description="Protein kinase" evidence="4">
    <location>
        <begin position="14"/>
        <end position="275"/>
    </location>
</feature>
<feature type="repeat" description="WD" evidence="3">
    <location>
        <begin position="407"/>
        <end position="448"/>
    </location>
</feature>
<dbReference type="PROSITE" id="PS50011">
    <property type="entry name" value="PROTEIN_KINASE_DOM"/>
    <property type="match status" value="1"/>
</dbReference>
<reference evidence="5" key="2">
    <citation type="journal article" date="2019" name="Genome Biol. Evol.">
        <title>Day and night: Metabolic profiles and evolutionary relationships of six axenic non-marine cyanobacteria.</title>
        <authorList>
            <person name="Will S.E."/>
            <person name="Henke P."/>
            <person name="Boedeker C."/>
            <person name="Huang S."/>
            <person name="Brinkmann H."/>
            <person name="Rohde M."/>
            <person name="Jarek M."/>
            <person name="Friedl T."/>
            <person name="Seufert S."/>
            <person name="Schumacher M."/>
            <person name="Overmann J."/>
            <person name="Neumann-Schaal M."/>
            <person name="Petersen J."/>
        </authorList>
    </citation>
    <scope>NUCLEOTIDE SEQUENCE [LARGE SCALE GENOMIC DNA]</scope>
    <source>
        <strain evidence="5">PCC 7102</strain>
    </source>
</reference>
<dbReference type="PRINTS" id="PR00320">
    <property type="entry name" value="GPROTEINBRPT"/>
</dbReference>
<keyword evidence="6" id="KW-1185">Reference proteome</keyword>
<feature type="repeat" description="WD" evidence="3">
    <location>
        <begin position="365"/>
        <end position="406"/>
    </location>
</feature>
<dbReference type="Proteomes" id="UP000271624">
    <property type="component" value="Unassembled WGS sequence"/>
</dbReference>
<dbReference type="PROSITE" id="PS50294">
    <property type="entry name" value="WD_REPEATS_REGION"/>
    <property type="match status" value="7"/>
</dbReference>
<dbReference type="GO" id="GO:0004672">
    <property type="term" value="F:protein kinase activity"/>
    <property type="evidence" value="ECO:0007669"/>
    <property type="project" value="InterPro"/>
</dbReference>
<keyword evidence="1 3" id="KW-0853">WD repeat</keyword>
<name>A0A3S1CEQ9_9CYAN</name>
<dbReference type="RefSeq" id="WP_127085009.1">
    <property type="nucleotide sequence ID" value="NZ_RSCL01000020.1"/>
</dbReference>
<evidence type="ECO:0000256" key="1">
    <source>
        <dbReference type="ARBA" id="ARBA00022574"/>
    </source>
</evidence>
<dbReference type="InterPro" id="IPR011009">
    <property type="entry name" value="Kinase-like_dom_sf"/>
</dbReference>
<dbReference type="SUPFAM" id="SSF50978">
    <property type="entry name" value="WD40 repeat-like"/>
    <property type="match status" value="1"/>
</dbReference>
<dbReference type="Gene3D" id="1.10.510.10">
    <property type="entry name" value="Transferase(Phosphotransferase) domain 1"/>
    <property type="match status" value="1"/>
</dbReference>
<accession>A0A3S1CEQ9</accession>
<dbReference type="InterPro" id="IPR036322">
    <property type="entry name" value="WD40_repeat_dom_sf"/>
</dbReference>
<dbReference type="CDD" id="cd00200">
    <property type="entry name" value="WD40"/>
    <property type="match status" value="1"/>
</dbReference>
<proteinExistence type="predicted"/>
<dbReference type="EMBL" id="RSCL01000020">
    <property type="protein sequence ID" value="RUT01315.1"/>
    <property type="molecule type" value="Genomic_DNA"/>
</dbReference>
<feature type="repeat" description="WD" evidence="3">
    <location>
        <begin position="575"/>
        <end position="614"/>
    </location>
</feature>
<dbReference type="SMART" id="SM00220">
    <property type="entry name" value="S_TKc"/>
    <property type="match status" value="1"/>
</dbReference>
<dbReference type="Gene3D" id="2.130.10.10">
    <property type="entry name" value="YVTN repeat-like/Quinoprotein amine dehydrogenase"/>
    <property type="match status" value="4"/>
</dbReference>
<evidence type="ECO:0000256" key="2">
    <source>
        <dbReference type="ARBA" id="ARBA00022737"/>
    </source>
</evidence>
<dbReference type="CDD" id="cd14014">
    <property type="entry name" value="STKc_PknB_like"/>
    <property type="match status" value="1"/>
</dbReference>
<keyword evidence="2" id="KW-0677">Repeat</keyword>
<gene>
    <name evidence="5" type="ORF">DSM106972_068660</name>
</gene>
<evidence type="ECO:0000259" key="4">
    <source>
        <dbReference type="PROSITE" id="PS50011"/>
    </source>
</evidence>